<sequence>MDKILLQIAAELKVRPAQVNAAVELLDGGATVPFIARYRKEVTDGLDDVQLRELESRLGYLRELEERRAAVLKSIAEQGKLTPELAAAVNAAPTKQELEDLYLPYKPKRRTKGMIAREAGLEPLADKLFADPTLDPMSEAAGFLNAEAGFADAFAVLDGVRDLLSERWAEDAALIGKLREWLWAEGLFKSRLMEGKDENNPDIAKFRDYFDYEEPIKTVPSHRALAVFRGRTQEFLDAKLVLDEEVVAGQPGLAEGRIARHLGWSHANRAGDALIRKTVAWTWKVKLSMSLERDLFARLRDEAEAVAIKVFAENLRDLLLAAPAGKRVVMGLDPGIRTGVKVAVVSDTGRVLDTATVYPHEPRKDWEGSLHTLARLVATHGVNLIAIGNGTASRETDKLAADLIKRIQQLAPGTQIEKVVVSEAGASVYSASEFASKELPDLDVSLRGAVSIARRLQDPLAELVKIDPKSIGVGQYQHDVNQAAMAKTLDAVVEDCVNSVGVDLNTASAPLLARVSGLSGTVAASIVRWRDANGAFRNRQQLLQVTGLGPKTFEQAAGFLRIRDGENPLDLSGVHPETYPLVQRILDKLARPIADVIGKSDVIRALKPEAFADEKFGAITIKDVLAELEKPGRDPRPDFKVARFNEGVDDIKDLQEGMVLEGTVSNVAQFGAFVDLGVHQDGLVHVSQLSNKFVNDAREVVKTGDIVKVRVIEVDLARKRISLTMKLDAPAQKGQGGKADNSYRPAARNERPAGRAPAAPVGNAMAEAFAKLRR</sequence>
<feature type="region of interest" description="Disordered" evidence="1">
    <location>
        <begin position="729"/>
        <end position="760"/>
    </location>
</feature>
<dbReference type="Gene3D" id="1.10.10.650">
    <property type="entry name" value="RuvA domain 2-like"/>
    <property type="match status" value="1"/>
</dbReference>
<dbReference type="SMART" id="SM00732">
    <property type="entry name" value="YqgFc"/>
    <property type="match status" value="1"/>
</dbReference>
<gene>
    <name evidence="3" type="ORF">QWJ38_21625</name>
</gene>
<dbReference type="SUPFAM" id="SSF53098">
    <property type="entry name" value="Ribonuclease H-like"/>
    <property type="match status" value="1"/>
</dbReference>
<dbReference type="InterPro" id="IPR037027">
    <property type="entry name" value="YqgF/RNaseH-like_dom_sf"/>
</dbReference>
<dbReference type="Pfam" id="PF22706">
    <property type="entry name" value="Tex_central_region"/>
    <property type="match status" value="1"/>
</dbReference>
<dbReference type="InterPro" id="IPR032639">
    <property type="entry name" value="Tex_YqgF"/>
</dbReference>
<feature type="domain" description="S1 motif" evidence="2">
    <location>
        <begin position="657"/>
        <end position="726"/>
    </location>
</feature>
<protein>
    <submittedName>
        <fullName evidence="3">Tex family protein</fullName>
    </submittedName>
</protein>
<dbReference type="InterPro" id="IPR006641">
    <property type="entry name" value="YqgF/RNaseH-like_dom"/>
</dbReference>
<dbReference type="InterPro" id="IPR055179">
    <property type="entry name" value="Tex-like_central_region"/>
</dbReference>
<dbReference type="PANTHER" id="PTHR10724">
    <property type="entry name" value="30S RIBOSOMAL PROTEIN S1"/>
    <property type="match status" value="1"/>
</dbReference>
<evidence type="ECO:0000259" key="2">
    <source>
        <dbReference type="PROSITE" id="PS50126"/>
    </source>
</evidence>
<dbReference type="SUPFAM" id="SSF50249">
    <property type="entry name" value="Nucleic acid-binding proteins"/>
    <property type="match status" value="1"/>
</dbReference>
<dbReference type="SUPFAM" id="SSF47781">
    <property type="entry name" value="RuvA domain 2-like"/>
    <property type="match status" value="2"/>
</dbReference>
<comment type="caution">
    <text evidence="3">The sequence shown here is derived from an EMBL/GenBank/DDBJ whole genome shotgun (WGS) entry which is preliminary data.</text>
</comment>
<dbReference type="InterPro" id="IPR023323">
    <property type="entry name" value="Tex-like_dom_sf"/>
</dbReference>
<dbReference type="InterPro" id="IPR023319">
    <property type="entry name" value="Tex-like_HTH_dom_sf"/>
</dbReference>
<dbReference type="Gene3D" id="3.30.420.140">
    <property type="entry name" value="YqgF/RNase H-like domain"/>
    <property type="match status" value="1"/>
</dbReference>
<dbReference type="Gene3D" id="2.40.50.140">
    <property type="entry name" value="Nucleic acid-binding proteins"/>
    <property type="match status" value="1"/>
</dbReference>
<accession>A0ABT8DZ83</accession>
<dbReference type="InterPro" id="IPR018974">
    <property type="entry name" value="Tex-like_N"/>
</dbReference>
<dbReference type="Pfam" id="PF17674">
    <property type="entry name" value="HHH_9"/>
    <property type="match status" value="1"/>
</dbReference>
<dbReference type="PANTHER" id="PTHR10724:SF10">
    <property type="entry name" value="S1 RNA-BINDING DOMAIN-CONTAINING PROTEIN 1"/>
    <property type="match status" value="1"/>
</dbReference>
<dbReference type="Pfam" id="PF00575">
    <property type="entry name" value="S1"/>
    <property type="match status" value="1"/>
</dbReference>
<dbReference type="Gene3D" id="1.10.3500.10">
    <property type="entry name" value="Tex N-terminal region-like"/>
    <property type="match status" value="1"/>
</dbReference>
<dbReference type="InterPro" id="IPR012340">
    <property type="entry name" value="NA-bd_OB-fold"/>
</dbReference>
<organism evidence="3 4">
    <name type="scientific">Roseateles violae</name>
    <dbReference type="NCBI Taxonomy" id="3058042"/>
    <lineage>
        <taxon>Bacteria</taxon>
        <taxon>Pseudomonadati</taxon>
        <taxon>Pseudomonadota</taxon>
        <taxon>Betaproteobacteria</taxon>
        <taxon>Burkholderiales</taxon>
        <taxon>Sphaerotilaceae</taxon>
        <taxon>Roseateles</taxon>
    </lineage>
</organism>
<dbReference type="Pfam" id="PF09371">
    <property type="entry name" value="Tex_N"/>
    <property type="match status" value="1"/>
</dbReference>
<dbReference type="SUPFAM" id="SSF158832">
    <property type="entry name" value="Tex N-terminal region-like"/>
    <property type="match status" value="1"/>
</dbReference>
<dbReference type="Pfam" id="PF16921">
    <property type="entry name" value="Tex_YqgF"/>
    <property type="match status" value="1"/>
</dbReference>
<proteinExistence type="predicted"/>
<dbReference type="CDD" id="cd05685">
    <property type="entry name" value="S1_Tex"/>
    <property type="match status" value="1"/>
</dbReference>
<name>A0ABT8DZ83_9BURK</name>
<reference evidence="3 4" key="1">
    <citation type="submission" date="2023-06" db="EMBL/GenBank/DDBJ databases">
        <title>Pelomonas sp. PFR6 16S ribosomal RNA gene Genome sequencing and assembly.</title>
        <authorList>
            <person name="Woo H."/>
        </authorList>
    </citation>
    <scope>NUCLEOTIDE SEQUENCE [LARGE SCALE GENOMIC DNA]</scope>
    <source>
        <strain evidence="3 4">PFR6</strain>
    </source>
</reference>
<dbReference type="Pfam" id="PF12836">
    <property type="entry name" value="HHH_3"/>
    <property type="match status" value="1"/>
</dbReference>
<evidence type="ECO:0000313" key="4">
    <source>
        <dbReference type="Proteomes" id="UP001228044"/>
    </source>
</evidence>
<dbReference type="InterPro" id="IPR012337">
    <property type="entry name" value="RNaseH-like_sf"/>
</dbReference>
<evidence type="ECO:0000313" key="3">
    <source>
        <dbReference type="EMBL" id="MDN3922901.1"/>
    </source>
</evidence>
<evidence type="ECO:0000256" key="1">
    <source>
        <dbReference type="SAM" id="MobiDB-lite"/>
    </source>
</evidence>
<dbReference type="SMART" id="SM00316">
    <property type="entry name" value="S1"/>
    <property type="match status" value="1"/>
</dbReference>
<dbReference type="RefSeq" id="WP_290361211.1">
    <property type="nucleotide sequence ID" value="NZ_JAUHHC010000006.1"/>
</dbReference>
<dbReference type="InterPro" id="IPR044146">
    <property type="entry name" value="S1_Tex"/>
</dbReference>
<dbReference type="InterPro" id="IPR050437">
    <property type="entry name" value="Ribos_protein_bS1-like"/>
</dbReference>
<keyword evidence="4" id="KW-1185">Reference proteome</keyword>
<dbReference type="InterPro" id="IPR003029">
    <property type="entry name" value="S1_domain"/>
</dbReference>
<dbReference type="Gene3D" id="1.10.150.310">
    <property type="entry name" value="Tex RuvX-like domain-like"/>
    <property type="match status" value="1"/>
</dbReference>
<dbReference type="PROSITE" id="PS50126">
    <property type="entry name" value="S1"/>
    <property type="match status" value="1"/>
</dbReference>
<dbReference type="InterPro" id="IPR041692">
    <property type="entry name" value="HHH_9"/>
</dbReference>
<dbReference type="Proteomes" id="UP001228044">
    <property type="component" value="Unassembled WGS sequence"/>
</dbReference>
<dbReference type="EMBL" id="JAUHHC010000006">
    <property type="protein sequence ID" value="MDN3922901.1"/>
    <property type="molecule type" value="Genomic_DNA"/>
</dbReference>
<dbReference type="InterPro" id="IPR010994">
    <property type="entry name" value="RuvA_2-like"/>
</dbReference>